<feature type="binding site" evidence="11">
    <location>
        <begin position="252"/>
        <end position="253"/>
    </location>
    <ligand>
        <name>FMN</name>
        <dbReference type="ChEBI" id="CHEBI:58210"/>
    </ligand>
</feature>
<feature type="binding site" evidence="11">
    <location>
        <position position="40"/>
    </location>
    <ligand>
        <name>NADP(+)</name>
        <dbReference type="ChEBI" id="CHEBI:58349"/>
    </ligand>
</feature>
<dbReference type="Proteomes" id="UP000053557">
    <property type="component" value="Unassembled WGS sequence"/>
</dbReference>
<reference evidence="13 14" key="1">
    <citation type="submission" date="2015-12" db="EMBL/GenBank/DDBJ databases">
        <title>Draft genome sequence of Acidibacillus ferrooxidans ITV001, isolated from a chalcopyrite acid mine drainage site in Brazil.</title>
        <authorList>
            <person name="Dall'Agnol H."/>
            <person name="Nancucheo I."/>
            <person name="Johnson B."/>
            <person name="Oliveira R."/>
            <person name="Leite L."/>
            <person name="Pylro V."/>
            <person name="Nunes G.L."/>
            <person name="Tzotzos G."/>
            <person name="Fernandes G.R."/>
            <person name="Dutra J."/>
            <person name="Orellana S.C."/>
            <person name="Oliveira G."/>
        </authorList>
    </citation>
    <scope>NUCLEOTIDE SEQUENCE [LARGE SCALE GENOMIC DNA]</scope>
    <source>
        <strain evidence="14">ITV01</strain>
    </source>
</reference>
<feature type="binding site" evidence="11">
    <location>
        <position position="338"/>
    </location>
    <ligand>
        <name>FMN</name>
        <dbReference type="ChEBI" id="CHEBI:58210"/>
    </ligand>
</feature>
<comment type="subunit">
    <text evidence="11">Homotetramer.</text>
</comment>
<dbReference type="GO" id="GO:0009073">
    <property type="term" value="P:aromatic amino acid family biosynthetic process"/>
    <property type="evidence" value="ECO:0007669"/>
    <property type="project" value="UniProtKB-KW"/>
</dbReference>
<dbReference type="EC" id="4.2.3.5" evidence="3 11"/>
<evidence type="ECO:0000256" key="3">
    <source>
        <dbReference type="ARBA" id="ARBA00013036"/>
    </source>
</evidence>
<protein>
    <recommendedName>
        <fullName evidence="3 11">Chorismate synthase</fullName>
        <shortName evidence="11">CS</shortName>
        <ecNumber evidence="3 11">4.2.3.5</ecNumber>
    </recommendedName>
    <alternativeName>
        <fullName evidence="11">5-enolpyruvylshikimate-3-phosphate phospholyase</fullName>
    </alternativeName>
</protein>
<keyword evidence="5 11" id="KW-0285">Flavoprotein</keyword>
<name>A0A101XSQ1_9BACL</name>
<dbReference type="NCBIfam" id="TIGR00033">
    <property type="entry name" value="aroC"/>
    <property type="match status" value="1"/>
</dbReference>
<dbReference type="PROSITE" id="PS00787">
    <property type="entry name" value="CHORISMATE_SYNTHASE_1"/>
    <property type="match status" value="1"/>
</dbReference>
<comment type="cofactor">
    <cofactor evidence="11 12">
        <name>FMNH2</name>
        <dbReference type="ChEBI" id="CHEBI:57618"/>
    </cofactor>
    <text evidence="11 12">Reduced FMN (FMNH(2)).</text>
</comment>
<sequence>MLRYLTSGESHGPALVAIIEGLPANLQLKEEAINHQLWRRQQGHGRGYRMKIETDQIEFLSGVRFAKTMGSPVALAVYNKDHKNWLTRMAPTGDAPEDLVRVTKPRPGHADLPGALKYEFDDMRNSLERASARNTTTLVAVGAVARQLLDVFSISLCAHIVQIGPVKVNPDKIAALSFEELSARAESSSVRCADPDAEAKMIRVIDQAKEDGNTVGGVFEIIATGVPVGLGSYAMPDRRLDARLAGAMMGIQAIKGVEIGLGFEAATLPGSLVHDALFHDPKRGVYRQTNGAGGIEGGISNGEPIVIRAAMKPIPTLYKPLPSFDLETKEAYLAAIERSDACAAPAAAVIGENVAAYVLAEAFCEKFGGDSIEEMKRNVMSYQARVAERLR</sequence>
<evidence type="ECO:0000256" key="4">
    <source>
        <dbReference type="ARBA" id="ARBA00022605"/>
    </source>
</evidence>
<comment type="catalytic activity">
    <reaction evidence="11 12">
        <text>5-O-(1-carboxyvinyl)-3-phosphoshikimate = chorismate + phosphate</text>
        <dbReference type="Rhea" id="RHEA:21020"/>
        <dbReference type="ChEBI" id="CHEBI:29748"/>
        <dbReference type="ChEBI" id="CHEBI:43474"/>
        <dbReference type="ChEBI" id="CHEBI:57701"/>
        <dbReference type="EC" id="4.2.3.5"/>
    </reaction>
</comment>
<dbReference type="CDD" id="cd07304">
    <property type="entry name" value="Chorismate_synthase"/>
    <property type="match status" value="1"/>
</dbReference>
<comment type="function">
    <text evidence="11">Catalyzes the anti-1,4-elimination of the C-3 phosphate and the C-6 proR hydrogen from 5-enolpyruvylshikimate-3-phosphate (EPSP) to yield chorismate, which is the branch point compound that serves as the starting substrate for the three terminal pathways of aromatic amino acid biosynthesis. This reaction introduces a second double bond into the aromatic ring system.</text>
</comment>
<dbReference type="EMBL" id="LPVJ01000009">
    <property type="protein sequence ID" value="KUO96862.1"/>
    <property type="molecule type" value="Genomic_DNA"/>
</dbReference>
<dbReference type="GO" id="GO:0008652">
    <property type="term" value="P:amino acid biosynthetic process"/>
    <property type="evidence" value="ECO:0007669"/>
    <property type="project" value="UniProtKB-KW"/>
</dbReference>
<keyword evidence="6 11" id="KW-0288">FMN</keyword>
<evidence type="ECO:0000256" key="2">
    <source>
        <dbReference type="ARBA" id="ARBA00008014"/>
    </source>
</evidence>
<keyword evidence="4 11" id="KW-0028">Amino-acid biosynthesis</keyword>
<comment type="caution">
    <text evidence="13">The sequence shown here is derived from an EMBL/GenBank/DDBJ whole genome shotgun (WGS) entry which is preliminary data.</text>
</comment>
<dbReference type="UniPathway" id="UPA00053">
    <property type="reaction ID" value="UER00090"/>
</dbReference>
<dbReference type="SUPFAM" id="SSF103263">
    <property type="entry name" value="Chorismate synthase, AroC"/>
    <property type="match status" value="1"/>
</dbReference>
<evidence type="ECO:0000256" key="5">
    <source>
        <dbReference type="ARBA" id="ARBA00022630"/>
    </source>
</evidence>
<feature type="binding site" evidence="11">
    <location>
        <begin position="129"/>
        <end position="131"/>
    </location>
    <ligand>
        <name>FMN</name>
        <dbReference type="ChEBI" id="CHEBI:58210"/>
    </ligand>
</feature>
<dbReference type="GO" id="GO:0010181">
    <property type="term" value="F:FMN binding"/>
    <property type="evidence" value="ECO:0007669"/>
    <property type="project" value="TreeGrafter"/>
</dbReference>
<keyword evidence="14" id="KW-1185">Reference proteome</keyword>
<dbReference type="InterPro" id="IPR000453">
    <property type="entry name" value="Chorismate_synth"/>
</dbReference>
<keyword evidence="8 11" id="KW-0521">NADP</keyword>
<dbReference type="PANTHER" id="PTHR21085">
    <property type="entry name" value="CHORISMATE SYNTHASE"/>
    <property type="match status" value="1"/>
</dbReference>
<organism evidence="13 14">
    <name type="scientific">Ferroacidibacillus organovorans</name>
    <dbReference type="NCBI Taxonomy" id="1765683"/>
    <lineage>
        <taxon>Bacteria</taxon>
        <taxon>Bacillati</taxon>
        <taxon>Bacillota</taxon>
        <taxon>Bacilli</taxon>
        <taxon>Bacillales</taxon>
        <taxon>Alicyclobacillaceae</taxon>
        <taxon>Ferroacidibacillus</taxon>
    </lineage>
</organism>
<dbReference type="RefSeq" id="WP_067712869.1">
    <property type="nucleotide sequence ID" value="NZ_LPVJ01000009.1"/>
</dbReference>
<evidence type="ECO:0000256" key="10">
    <source>
        <dbReference type="ARBA" id="ARBA00023239"/>
    </source>
</evidence>
<dbReference type="HAMAP" id="MF_00300">
    <property type="entry name" value="Chorismate_synth"/>
    <property type="match status" value="1"/>
</dbReference>
<dbReference type="FunFam" id="3.60.150.10:FF:000002">
    <property type="entry name" value="Chorismate synthase"/>
    <property type="match status" value="1"/>
</dbReference>
<dbReference type="PROSITE" id="PS00788">
    <property type="entry name" value="CHORISMATE_SYNTHASE_2"/>
    <property type="match status" value="1"/>
</dbReference>
<evidence type="ECO:0000256" key="12">
    <source>
        <dbReference type="RuleBase" id="RU000605"/>
    </source>
</evidence>
<keyword evidence="9 11" id="KW-0057">Aromatic amino acid biosynthesis</keyword>
<evidence type="ECO:0000256" key="6">
    <source>
        <dbReference type="ARBA" id="ARBA00022643"/>
    </source>
</evidence>
<evidence type="ECO:0000313" key="14">
    <source>
        <dbReference type="Proteomes" id="UP000053557"/>
    </source>
</evidence>
<comment type="pathway">
    <text evidence="1 11 12">Metabolic intermediate biosynthesis; chorismate biosynthesis; chorismate from D-erythrose 4-phosphate and phosphoenolpyruvate: step 7/7.</text>
</comment>
<evidence type="ECO:0000256" key="1">
    <source>
        <dbReference type="ARBA" id="ARBA00005044"/>
    </source>
</evidence>
<dbReference type="PIRSF" id="PIRSF001456">
    <property type="entry name" value="Chorismate_synth"/>
    <property type="match status" value="1"/>
</dbReference>
<dbReference type="Gene3D" id="3.60.150.10">
    <property type="entry name" value="Chorismate synthase AroC"/>
    <property type="match status" value="1"/>
</dbReference>
<feature type="binding site" evidence="11">
    <location>
        <position position="297"/>
    </location>
    <ligand>
        <name>FMN</name>
        <dbReference type="ChEBI" id="CHEBI:58210"/>
    </ligand>
</feature>
<dbReference type="GO" id="GO:0004107">
    <property type="term" value="F:chorismate synthase activity"/>
    <property type="evidence" value="ECO:0007669"/>
    <property type="project" value="UniProtKB-UniRule"/>
</dbReference>
<dbReference type="PANTHER" id="PTHR21085:SF0">
    <property type="entry name" value="CHORISMATE SYNTHASE"/>
    <property type="match status" value="1"/>
</dbReference>
<keyword evidence="7 11" id="KW-0274">FAD</keyword>
<evidence type="ECO:0000256" key="9">
    <source>
        <dbReference type="ARBA" id="ARBA00023141"/>
    </source>
</evidence>
<evidence type="ECO:0000256" key="11">
    <source>
        <dbReference type="HAMAP-Rule" id="MF_00300"/>
    </source>
</evidence>
<evidence type="ECO:0000313" key="13">
    <source>
        <dbReference type="EMBL" id="KUO96862.1"/>
    </source>
</evidence>
<dbReference type="Pfam" id="PF01264">
    <property type="entry name" value="Chorismate_synt"/>
    <property type="match status" value="1"/>
</dbReference>
<accession>A0A101XSQ1</accession>
<dbReference type="GO" id="GO:0009423">
    <property type="term" value="P:chorismate biosynthetic process"/>
    <property type="evidence" value="ECO:0007669"/>
    <property type="project" value="UniProtKB-UniRule"/>
</dbReference>
<dbReference type="InterPro" id="IPR035904">
    <property type="entry name" value="Chorismate_synth_AroC_sf"/>
</dbReference>
<dbReference type="InterPro" id="IPR020541">
    <property type="entry name" value="Chorismate_synthase_CS"/>
</dbReference>
<evidence type="ECO:0000256" key="8">
    <source>
        <dbReference type="ARBA" id="ARBA00022857"/>
    </source>
</evidence>
<feature type="binding site" evidence="11">
    <location>
        <begin position="312"/>
        <end position="316"/>
    </location>
    <ligand>
        <name>FMN</name>
        <dbReference type="ChEBI" id="CHEBI:58210"/>
    </ligand>
</feature>
<keyword evidence="10 11" id="KW-0456">Lyase</keyword>
<dbReference type="GO" id="GO:0005829">
    <property type="term" value="C:cytosol"/>
    <property type="evidence" value="ECO:0007669"/>
    <property type="project" value="TreeGrafter"/>
</dbReference>
<dbReference type="NCBIfam" id="NF003793">
    <property type="entry name" value="PRK05382.1"/>
    <property type="match status" value="1"/>
</dbReference>
<evidence type="ECO:0000256" key="7">
    <source>
        <dbReference type="ARBA" id="ARBA00022827"/>
    </source>
</evidence>
<dbReference type="AlphaFoldDB" id="A0A101XSQ1"/>
<dbReference type="OrthoDB" id="9771806at2"/>
<comment type="similarity">
    <text evidence="2 11 12">Belongs to the chorismate synthase family.</text>
</comment>
<feature type="binding site" evidence="11">
    <location>
        <position position="46"/>
    </location>
    <ligand>
        <name>NADP(+)</name>
        <dbReference type="ChEBI" id="CHEBI:58349"/>
    </ligand>
</feature>
<proteinExistence type="inferred from homology"/>
<gene>
    <name evidence="11" type="primary">aroC</name>
    <name evidence="13" type="ORF">ATW55_08630</name>
</gene>